<sequence>MGKKGESTRPMLAVPAKEFVKSVLPCYRGAEVTIHLGKKPTQHTYIVPKHILCKQSSYFACLFNGRFREGEEQVAELTEIDGVLSVRSFEMVLQWLCTGTVILEDEPPTQTISTAIEFSRLMDMYNIPGSGDRMAEHIKRTIVENCPSPPSTDTNWSQATRSQARDPNAHTNYLTTEHIVSAATLPLGHPVRIILAQATVEGFLRDEYHKFIKETQEIPGFALDVLRETMTALKVSHKHFCAYVAFKDPFSGEILDSYLMA</sequence>
<protein>
    <recommendedName>
        <fullName evidence="1">BTB domain-containing protein</fullName>
    </recommendedName>
</protein>
<dbReference type="InterPro" id="IPR011333">
    <property type="entry name" value="SKP1/BTB/POZ_sf"/>
</dbReference>
<dbReference type="InterPro" id="IPR000210">
    <property type="entry name" value="BTB/POZ_dom"/>
</dbReference>
<name>A0A395GI92_9EURO</name>
<keyword evidence="3" id="KW-1185">Reference proteome</keyword>
<dbReference type="Proteomes" id="UP000249402">
    <property type="component" value="Unassembled WGS sequence"/>
</dbReference>
<dbReference type="RefSeq" id="XP_025569244.1">
    <property type="nucleotide sequence ID" value="XM_025721831.1"/>
</dbReference>
<proteinExistence type="predicted"/>
<dbReference type="AlphaFoldDB" id="A0A395GI92"/>
<organism evidence="2 3">
    <name type="scientific">Aspergillus ibericus CBS 121593</name>
    <dbReference type="NCBI Taxonomy" id="1448316"/>
    <lineage>
        <taxon>Eukaryota</taxon>
        <taxon>Fungi</taxon>
        <taxon>Dikarya</taxon>
        <taxon>Ascomycota</taxon>
        <taxon>Pezizomycotina</taxon>
        <taxon>Eurotiomycetes</taxon>
        <taxon>Eurotiomycetidae</taxon>
        <taxon>Eurotiales</taxon>
        <taxon>Aspergillaceae</taxon>
        <taxon>Aspergillus</taxon>
        <taxon>Aspergillus subgen. Circumdati</taxon>
    </lineage>
</organism>
<evidence type="ECO:0000313" key="2">
    <source>
        <dbReference type="EMBL" id="RAK94916.1"/>
    </source>
</evidence>
<dbReference type="Gene3D" id="3.30.710.10">
    <property type="entry name" value="Potassium Channel Kv1.1, Chain A"/>
    <property type="match status" value="1"/>
</dbReference>
<evidence type="ECO:0000313" key="3">
    <source>
        <dbReference type="Proteomes" id="UP000249402"/>
    </source>
</evidence>
<dbReference type="CDD" id="cd18186">
    <property type="entry name" value="BTB_POZ_ZBTB_KLHL-like"/>
    <property type="match status" value="1"/>
</dbReference>
<feature type="domain" description="BTB" evidence="1">
    <location>
        <begin position="30"/>
        <end position="105"/>
    </location>
</feature>
<gene>
    <name evidence="2" type="ORF">BO80DRAFT_450689</name>
</gene>
<dbReference type="SUPFAM" id="SSF54695">
    <property type="entry name" value="POZ domain"/>
    <property type="match status" value="1"/>
</dbReference>
<dbReference type="OrthoDB" id="194443at2759"/>
<accession>A0A395GI92</accession>
<dbReference type="GeneID" id="37226696"/>
<evidence type="ECO:0000259" key="1">
    <source>
        <dbReference type="PROSITE" id="PS50097"/>
    </source>
</evidence>
<dbReference type="Pfam" id="PF00651">
    <property type="entry name" value="BTB"/>
    <property type="match status" value="1"/>
</dbReference>
<dbReference type="PROSITE" id="PS50097">
    <property type="entry name" value="BTB"/>
    <property type="match status" value="1"/>
</dbReference>
<dbReference type="EMBL" id="KZ824512">
    <property type="protein sequence ID" value="RAK94916.1"/>
    <property type="molecule type" value="Genomic_DNA"/>
</dbReference>
<dbReference type="VEuPathDB" id="FungiDB:BO80DRAFT_450689"/>
<reference evidence="2 3" key="1">
    <citation type="submission" date="2018-02" db="EMBL/GenBank/DDBJ databases">
        <title>The genomes of Aspergillus section Nigri reveals drivers in fungal speciation.</title>
        <authorList>
            <consortium name="DOE Joint Genome Institute"/>
            <person name="Vesth T.C."/>
            <person name="Nybo J."/>
            <person name="Theobald S."/>
            <person name="Brandl J."/>
            <person name="Frisvad J.C."/>
            <person name="Nielsen K.F."/>
            <person name="Lyhne E.K."/>
            <person name="Kogle M.E."/>
            <person name="Kuo A."/>
            <person name="Riley R."/>
            <person name="Clum A."/>
            <person name="Nolan M."/>
            <person name="Lipzen A."/>
            <person name="Salamov A."/>
            <person name="Henrissat B."/>
            <person name="Wiebenga A."/>
            <person name="De vries R.P."/>
            <person name="Grigoriev I.V."/>
            <person name="Mortensen U.H."/>
            <person name="Andersen M.R."/>
            <person name="Baker S.E."/>
        </authorList>
    </citation>
    <scope>NUCLEOTIDE SEQUENCE [LARGE SCALE GENOMIC DNA]</scope>
    <source>
        <strain evidence="2 3">CBS 121593</strain>
    </source>
</reference>